<organism evidence="2">
    <name type="scientific">freshwater metagenome</name>
    <dbReference type="NCBI Taxonomy" id="449393"/>
    <lineage>
        <taxon>unclassified sequences</taxon>
        <taxon>metagenomes</taxon>
        <taxon>ecological metagenomes</taxon>
    </lineage>
</organism>
<dbReference type="Pfam" id="PF01337">
    <property type="entry name" value="Barstar"/>
    <property type="match status" value="1"/>
</dbReference>
<proteinExistence type="predicted"/>
<evidence type="ECO:0000313" key="2">
    <source>
        <dbReference type="EMBL" id="CAB4961758.1"/>
    </source>
</evidence>
<evidence type="ECO:0000259" key="1">
    <source>
        <dbReference type="Pfam" id="PF01337"/>
    </source>
</evidence>
<dbReference type="InterPro" id="IPR000468">
    <property type="entry name" value="Barstar"/>
</dbReference>
<dbReference type="SUPFAM" id="SSF52038">
    <property type="entry name" value="Barstar-related"/>
    <property type="match status" value="1"/>
</dbReference>
<protein>
    <submittedName>
        <fullName evidence="2">Unannotated protein</fullName>
    </submittedName>
</protein>
<feature type="domain" description="Barstar (barnase inhibitor)" evidence="1">
    <location>
        <begin position="56"/>
        <end position="151"/>
    </location>
</feature>
<name>A0A6J7KZ50_9ZZZZ</name>
<gene>
    <name evidence="2" type="ORF">UFOPK3773_02037</name>
</gene>
<dbReference type="InterPro" id="IPR035905">
    <property type="entry name" value="Barstar-like_sf"/>
</dbReference>
<accession>A0A6J7KZ50</accession>
<sequence length="170" mass="18269">MSADSRVPGPLGPLDPLRHGELRGVWWWPGESEESDAPDLVDAADLLVTVADVLEWHSVVLDTSLCEGKESFLQTCSDSFALPSWFGMNWDALVDCLSDLDVGESMGLLIVWRGWQALAAAAPDEFAVALEVLDESAARWEADGVPGAVLLVGGAPEGVVERGVRRLGER</sequence>
<dbReference type="Gene3D" id="3.30.370.10">
    <property type="entry name" value="Barstar-like"/>
    <property type="match status" value="1"/>
</dbReference>
<dbReference type="EMBL" id="CAFBNF010000307">
    <property type="protein sequence ID" value="CAB4961758.1"/>
    <property type="molecule type" value="Genomic_DNA"/>
</dbReference>
<reference evidence="2" key="1">
    <citation type="submission" date="2020-05" db="EMBL/GenBank/DDBJ databases">
        <authorList>
            <person name="Chiriac C."/>
            <person name="Salcher M."/>
            <person name="Ghai R."/>
            <person name="Kavagutti S V."/>
        </authorList>
    </citation>
    <scope>NUCLEOTIDE SEQUENCE</scope>
</reference>
<dbReference type="AlphaFoldDB" id="A0A6J7KZ50"/>